<name>A0A7W7G7Y2_9ACTN</name>
<protein>
    <submittedName>
        <fullName evidence="4">Selenocysteine lyase/cysteine desulfurase</fullName>
    </submittedName>
</protein>
<keyword evidence="4" id="KW-0456">Lyase</keyword>
<dbReference type="InterPro" id="IPR015421">
    <property type="entry name" value="PyrdxlP-dep_Trfase_major"/>
</dbReference>
<evidence type="ECO:0000313" key="4">
    <source>
        <dbReference type="EMBL" id="MBB4699652.1"/>
    </source>
</evidence>
<gene>
    <name evidence="4" type="ORF">BJ982_001196</name>
</gene>
<organism evidence="4 5">
    <name type="scientific">Sphaerisporangium siamense</name>
    <dbReference type="NCBI Taxonomy" id="795645"/>
    <lineage>
        <taxon>Bacteria</taxon>
        <taxon>Bacillati</taxon>
        <taxon>Actinomycetota</taxon>
        <taxon>Actinomycetes</taxon>
        <taxon>Streptosporangiales</taxon>
        <taxon>Streptosporangiaceae</taxon>
        <taxon>Sphaerisporangium</taxon>
    </lineage>
</organism>
<dbReference type="Pfam" id="PF00266">
    <property type="entry name" value="Aminotran_5"/>
    <property type="match status" value="1"/>
</dbReference>
<keyword evidence="1" id="KW-0663">Pyridoxal phosphate</keyword>
<dbReference type="Proteomes" id="UP000542210">
    <property type="component" value="Unassembled WGS sequence"/>
</dbReference>
<feature type="compositionally biased region" description="Basic and acidic residues" evidence="2">
    <location>
        <begin position="441"/>
        <end position="477"/>
    </location>
</feature>
<feature type="region of interest" description="Disordered" evidence="2">
    <location>
        <begin position="1"/>
        <end position="43"/>
    </location>
</feature>
<dbReference type="AlphaFoldDB" id="A0A7W7G7Y2"/>
<accession>A0A7W7G7Y2</accession>
<feature type="domain" description="Aminotransferase class V" evidence="3">
    <location>
        <begin position="93"/>
        <end position="383"/>
    </location>
</feature>
<evidence type="ECO:0000256" key="1">
    <source>
        <dbReference type="ARBA" id="ARBA00022898"/>
    </source>
</evidence>
<feature type="region of interest" description="Disordered" evidence="2">
    <location>
        <begin position="433"/>
        <end position="489"/>
    </location>
</feature>
<sequence length="489" mass="53745">MSLSRRDVGTLGLSLGLAPPGRTPARAEAAAGPPEAPSGVSAEDLATDERFWRGVARRYRVARDFVNLENGYYGIMPEPVRHAYHRAVDLVNARNSHLLRTAYKQRAEQVRRRVASAAGVPPEEIALTRGGTEALQLLIAGYRRLRPGDAVMYADLDYPGMQYAMNWLRERRGVDVVRVVIPEPVSRTRAVDVYARALRDNPRVRLLLLSHMNNRTGLVLPVAELAATARASGVDVIVDAAHSWGQLDFAVPDLGADFAGFSLHKWMGAPLGTGFVHIRAHRLADIDRAFADETYPAGDVRSRVHSGTLDVAAVLGVPAALDFHDALGAAAKQARLRFLRDRWVHQVRDLPNVEILTPEDPDMYGAITAFRLTGHTSDAANQAIVAHLYDRHRVFTVQRGGTAGGACVRVTPALFTSRDEVDLFARALRDLAQQTHGQRARPAERREGQPGQRRGPDVDQHADQQVPRRDADARDRVVQAVVRGHHPAP</sequence>
<dbReference type="InterPro" id="IPR015422">
    <property type="entry name" value="PyrdxlP-dep_Trfase_small"/>
</dbReference>
<dbReference type="GO" id="GO:0016829">
    <property type="term" value="F:lyase activity"/>
    <property type="evidence" value="ECO:0007669"/>
    <property type="project" value="UniProtKB-KW"/>
</dbReference>
<proteinExistence type="predicted"/>
<reference evidence="4 5" key="1">
    <citation type="submission" date="2020-08" db="EMBL/GenBank/DDBJ databases">
        <title>Sequencing the genomes of 1000 actinobacteria strains.</title>
        <authorList>
            <person name="Klenk H.-P."/>
        </authorList>
    </citation>
    <scope>NUCLEOTIDE SEQUENCE [LARGE SCALE GENOMIC DNA]</scope>
    <source>
        <strain evidence="4 5">DSM 45784</strain>
    </source>
</reference>
<dbReference type="Gene3D" id="3.90.1150.10">
    <property type="entry name" value="Aspartate Aminotransferase, domain 1"/>
    <property type="match status" value="1"/>
</dbReference>
<evidence type="ECO:0000259" key="3">
    <source>
        <dbReference type="Pfam" id="PF00266"/>
    </source>
</evidence>
<comment type="caution">
    <text evidence="4">The sequence shown here is derived from an EMBL/GenBank/DDBJ whole genome shotgun (WGS) entry which is preliminary data.</text>
</comment>
<feature type="compositionally biased region" description="Low complexity" evidence="2">
    <location>
        <begin position="18"/>
        <end position="33"/>
    </location>
</feature>
<evidence type="ECO:0000313" key="5">
    <source>
        <dbReference type="Proteomes" id="UP000542210"/>
    </source>
</evidence>
<dbReference type="InterPro" id="IPR000192">
    <property type="entry name" value="Aminotrans_V_dom"/>
</dbReference>
<dbReference type="PANTHER" id="PTHR43092">
    <property type="entry name" value="L-CYSTEINE DESULFHYDRASE"/>
    <property type="match status" value="1"/>
</dbReference>
<dbReference type="InterPro" id="IPR015424">
    <property type="entry name" value="PyrdxlP-dep_Trfase"/>
</dbReference>
<dbReference type="PANTHER" id="PTHR43092:SF6">
    <property type="entry name" value="BLR1280 PROTEIN"/>
    <property type="match status" value="1"/>
</dbReference>
<dbReference type="SUPFAM" id="SSF53383">
    <property type="entry name" value="PLP-dependent transferases"/>
    <property type="match status" value="1"/>
</dbReference>
<dbReference type="Gene3D" id="3.40.640.10">
    <property type="entry name" value="Type I PLP-dependent aspartate aminotransferase-like (Major domain)"/>
    <property type="match status" value="1"/>
</dbReference>
<evidence type="ECO:0000256" key="2">
    <source>
        <dbReference type="SAM" id="MobiDB-lite"/>
    </source>
</evidence>
<keyword evidence="5" id="KW-1185">Reference proteome</keyword>
<dbReference type="EMBL" id="JACHND010000001">
    <property type="protein sequence ID" value="MBB4699652.1"/>
    <property type="molecule type" value="Genomic_DNA"/>
</dbReference>